<feature type="compositionally biased region" description="Polar residues" evidence="6">
    <location>
        <begin position="1060"/>
        <end position="1069"/>
    </location>
</feature>
<dbReference type="GO" id="GO:0009279">
    <property type="term" value="C:cell outer membrane"/>
    <property type="evidence" value="ECO:0007669"/>
    <property type="project" value="UniProtKB-SubCell"/>
</dbReference>
<dbReference type="InterPro" id="IPR038591">
    <property type="entry name" value="NolW-like_sf"/>
</dbReference>
<evidence type="ECO:0000256" key="1">
    <source>
        <dbReference type="ARBA" id="ARBA00004370"/>
    </source>
</evidence>
<dbReference type="InterPro" id="IPR004846">
    <property type="entry name" value="T2SS/T3SS_dom"/>
</dbReference>
<organism evidence="9 10">
    <name type="scientific">Pseudobacteriovorax antillogorgiicola</name>
    <dbReference type="NCBI Taxonomy" id="1513793"/>
    <lineage>
        <taxon>Bacteria</taxon>
        <taxon>Pseudomonadati</taxon>
        <taxon>Bdellovibrionota</taxon>
        <taxon>Oligoflexia</taxon>
        <taxon>Oligoflexales</taxon>
        <taxon>Pseudobacteriovoracaceae</taxon>
        <taxon>Pseudobacteriovorax</taxon>
    </lineage>
</organism>
<dbReference type="InterPro" id="IPR051808">
    <property type="entry name" value="Type_IV_pilus_biogenesis"/>
</dbReference>
<keyword evidence="2" id="KW-0732">Signal</keyword>
<dbReference type="EMBL" id="FWZT01000002">
    <property type="protein sequence ID" value="SME93275.1"/>
    <property type="molecule type" value="Genomic_DNA"/>
</dbReference>
<evidence type="ECO:0000256" key="6">
    <source>
        <dbReference type="SAM" id="MobiDB-lite"/>
    </source>
</evidence>
<dbReference type="GO" id="GO:0009306">
    <property type="term" value="P:protein secretion"/>
    <property type="evidence" value="ECO:0007669"/>
    <property type="project" value="InterPro"/>
</dbReference>
<protein>
    <submittedName>
        <fullName evidence="9">Type IV pilus secretin (Or competence protein) PilQ</fullName>
    </submittedName>
</protein>
<feature type="compositionally biased region" description="Acidic residues" evidence="6">
    <location>
        <begin position="34"/>
        <end position="62"/>
    </location>
</feature>
<comment type="subcellular location">
    <subcellularLocation>
        <location evidence="5">Cell outer membrane</location>
    </subcellularLocation>
    <subcellularLocation>
        <location evidence="1">Membrane</location>
    </subcellularLocation>
</comment>
<feature type="compositionally biased region" description="Low complexity" evidence="6">
    <location>
        <begin position="63"/>
        <end position="77"/>
    </location>
</feature>
<dbReference type="PRINTS" id="PR00811">
    <property type="entry name" value="BCTERIALGSPD"/>
</dbReference>
<name>A0A1Y6B5G5_9BACT</name>
<evidence type="ECO:0000313" key="10">
    <source>
        <dbReference type="Proteomes" id="UP000192907"/>
    </source>
</evidence>
<dbReference type="Gene3D" id="3.30.1370.130">
    <property type="match status" value="1"/>
</dbReference>
<feature type="compositionally biased region" description="Low complexity" evidence="6">
    <location>
        <begin position="511"/>
        <end position="524"/>
    </location>
</feature>
<feature type="region of interest" description="Disordered" evidence="6">
    <location>
        <begin position="1044"/>
        <end position="1069"/>
    </location>
</feature>
<dbReference type="OrthoDB" id="49695at2"/>
<dbReference type="PANTHER" id="PTHR30604">
    <property type="entry name" value="PROTEIN TRANSPORT PROTEIN HOFQ"/>
    <property type="match status" value="1"/>
</dbReference>
<feature type="compositionally biased region" description="Acidic residues" evidence="6">
    <location>
        <begin position="78"/>
        <end position="112"/>
    </location>
</feature>
<proteinExistence type="inferred from homology"/>
<sequence length="1069" mass="117684">MVRCSNGWGLIFGLPLILFLSLMGSCSTSPDDAINPEEALEEEDNNFSDQEEFEANEDDSDVEQNNNSEENDNFNNQEGDEQADGFGNDEFEDFADTETGSEEDVGFGENDDLLFDDSGENINFQPLADEGDFEGQDDNIFAENQSNSIGIEGQQEFASNNGNMFADENTQIPLEQNTPVENSFSNVGNAPSVIGGDDFGSAAPIESTAVDSQSVVPANGVETRAAEIAPVYHKLNWVGYEIDDESKRLMISIITRGTPEFEIFQEQNQSVQPELVIRFFQTELRKKIKWDIDASEFRSPVAYIRMRDDKVRGLVDVILTFRDPVEGRFLAKDSNITLNFPIPEYYYGNLRVVQDRLRDKAEKLGSAEISLLLEQDSQQPRNLGNQRDQDLEPEQGEMIDRVISPEQGIDGSGLPDNFSWQDAPVFERTLFAVTSFSVLSVGQDNGELLEENNFPQEALESQQQEEQDLGQQQEEQEFQQGNQQQNQFLNQQEEIGQFQQEQAQQENSLNNENLQGLNGNFNQEAANNAGLGPMNQGNNGDFFGNSGDNAAIQAFNQENLGNFGNEALNEDLNFENDAPMGNNSGMVDNVMVNELEAMDENGNVIAEPSPVNSTRSPRRSDQEKLVYMEFTDAPLSLVFKSFSEETGNNFIFPNSVGDLTVSIHFRGVPWDEALKAILETHSLGMVRVGESIVRVDAVDRLTTYLQTLERAQQFEARRTPTKILVFRLNNAVAADIVNRINELIARDKQIDPRIQVSADPRTNSVVMEAPDYVLAKSKSIIERLDLKTPQVEIASRIVEVQKTNSDLFGVSWLNQALLNFDPGRGLGFGSLNFPNSLTSSFAVDPGIRAAPAVGNAQFKFGSINKFIDLDLLLRMEERRGTTNVLQSNRVLVLDGQDALILAGNSKFFRPAAGAVVGGGAGDAGGAGAEGLSEVKFNLSLQVKPQVTADGSVIMDLEIKSDTPGAPTGEVLADKNTRELNTQMVRESGDTGVIGGIYDTSKTETVVGIPFFSNLPIIGTLFRSTITEESQTELLIMVTPTIVTTDGSEDRGNTAGAPRSEGNNFDNINF</sequence>
<dbReference type="Gene3D" id="3.30.1370.120">
    <property type="match status" value="1"/>
</dbReference>
<evidence type="ECO:0000256" key="4">
    <source>
        <dbReference type="RuleBase" id="RU004003"/>
    </source>
</evidence>
<feature type="domain" description="NolW-like" evidence="8">
    <location>
        <begin position="725"/>
        <end position="789"/>
    </location>
</feature>
<gene>
    <name evidence="9" type="ORF">SAMN06296036_10215</name>
</gene>
<accession>A0A1Y6B5G5</accession>
<evidence type="ECO:0000256" key="2">
    <source>
        <dbReference type="ARBA" id="ARBA00022729"/>
    </source>
</evidence>
<dbReference type="Pfam" id="PF03958">
    <property type="entry name" value="Secretin_N"/>
    <property type="match status" value="1"/>
</dbReference>
<evidence type="ECO:0000259" key="8">
    <source>
        <dbReference type="Pfam" id="PF03958"/>
    </source>
</evidence>
<keyword evidence="3" id="KW-0472">Membrane</keyword>
<dbReference type="RefSeq" id="WP_132315716.1">
    <property type="nucleotide sequence ID" value="NZ_FWZT01000002.1"/>
</dbReference>
<feature type="compositionally biased region" description="Polar residues" evidence="6">
    <location>
        <begin position="375"/>
        <end position="386"/>
    </location>
</feature>
<feature type="region of interest" description="Disordered" evidence="6">
    <location>
        <begin position="27"/>
        <end position="112"/>
    </location>
</feature>
<evidence type="ECO:0000256" key="5">
    <source>
        <dbReference type="RuleBase" id="RU004004"/>
    </source>
</evidence>
<dbReference type="InterPro" id="IPR005644">
    <property type="entry name" value="NolW-like"/>
</dbReference>
<reference evidence="10" key="1">
    <citation type="submission" date="2017-04" db="EMBL/GenBank/DDBJ databases">
        <authorList>
            <person name="Varghese N."/>
            <person name="Submissions S."/>
        </authorList>
    </citation>
    <scope>NUCLEOTIDE SEQUENCE [LARGE SCALE GENOMIC DNA]</scope>
    <source>
        <strain evidence="10">RKEM611</strain>
    </source>
</reference>
<feature type="compositionally biased region" description="Low complexity" evidence="6">
    <location>
        <begin position="469"/>
        <end position="484"/>
    </location>
</feature>
<evidence type="ECO:0000313" key="9">
    <source>
        <dbReference type="EMBL" id="SME93275.1"/>
    </source>
</evidence>
<dbReference type="PANTHER" id="PTHR30604:SF1">
    <property type="entry name" value="DNA UTILIZATION PROTEIN HOFQ"/>
    <property type="match status" value="1"/>
</dbReference>
<feature type="region of interest" description="Disordered" evidence="6">
    <location>
        <begin position="375"/>
        <end position="394"/>
    </location>
</feature>
<dbReference type="Pfam" id="PF00263">
    <property type="entry name" value="Secretin"/>
    <property type="match status" value="1"/>
</dbReference>
<feature type="domain" description="Type II/III secretion system secretin-like" evidence="7">
    <location>
        <begin position="877"/>
        <end position="1042"/>
    </location>
</feature>
<keyword evidence="5" id="KW-0813">Transport</keyword>
<dbReference type="Proteomes" id="UP000192907">
    <property type="component" value="Unassembled WGS sequence"/>
</dbReference>
<dbReference type="PROSITE" id="PS51257">
    <property type="entry name" value="PROKAR_LIPOPROTEIN"/>
    <property type="match status" value="1"/>
</dbReference>
<dbReference type="InterPro" id="IPR001775">
    <property type="entry name" value="GspD/PilQ"/>
</dbReference>
<dbReference type="STRING" id="1513793.SAMN06296036_10215"/>
<comment type="similarity">
    <text evidence="4">Belongs to the bacterial secretin family.</text>
</comment>
<feature type="region of interest" description="Disordered" evidence="6">
    <location>
        <begin position="511"/>
        <end position="545"/>
    </location>
</feature>
<evidence type="ECO:0000259" key="7">
    <source>
        <dbReference type="Pfam" id="PF00263"/>
    </source>
</evidence>
<keyword evidence="10" id="KW-1185">Reference proteome</keyword>
<dbReference type="AlphaFoldDB" id="A0A1Y6B5G5"/>
<evidence type="ECO:0000256" key="3">
    <source>
        <dbReference type="ARBA" id="ARBA00023136"/>
    </source>
</evidence>
<feature type="region of interest" description="Disordered" evidence="6">
    <location>
        <begin position="458"/>
        <end position="484"/>
    </location>
</feature>